<dbReference type="AlphaFoldDB" id="A0A427A7B1"/>
<protein>
    <submittedName>
        <fullName evidence="1">Uncharacterized protein</fullName>
    </submittedName>
</protein>
<sequence length="172" mass="19087">MKGTNCCSSSDKPRGRLLGPLRCRLAPAAGDDGRESLLRPSDDRQDPIGRALITSSIHSRAARQRNKAFRIGESVETARNYGRSCSFPTRPNHPEMFQGCRHLRRSWVHDGGIDTLTMLSRGDSVSLGSPCIPVIAMGTCRRPVWLLGMWRSDGDPIHQSWIILDDSISFIT</sequence>
<evidence type="ECO:0000313" key="2">
    <source>
        <dbReference type="Proteomes" id="UP000287651"/>
    </source>
</evidence>
<evidence type="ECO:0000313" key="1">
    <source>
        <dbReference type="EMBL" id="RRT72038.1"/>
    </source>
</evidence>
<reference evidence="1 2" key="1">
    <citation type="journal article" date="2014" name="Agronomy (Basel)">
        <title>A Draft Genome Sequence for Ensete ventricosum, the Drought-Tolerant Tree Against Hunger.</title>
        <authorList>
            <person name="Harrison J."/>
            <person name="Moore K.A."/>
            <person name="Paszkiewicz K."/>
            <person name="Jones T."/>
            <person name="Grant M."/>
            <person name="Ambacheew D."/>
            <person name="Muzemil S."/>
            <person name="Studholme D.J."/>
        </authorList>
    </citation>
    <scope>NUCLEOTIDE SEQUENCE [LARGE SCALE GENOMIC DNA]</scope>
</reference>
<dbReference type="Proteomes" id="UP000287651">
    <property type="component" value="Unassembled WGS sequence"/>
</dbReference>
<comment type="caution">
    <text evidence="1">The sequence shown here is derived from an EMBL/GenBank/DDBJ whole genome shotgun (WGS) entry which is preliminary data.</text>
</comment>
<name>A0A427A7B1_ENSVE</name>
<dbReference type="EMBL" id="AMZH03003530">
    <property type="protein sequence ID" value="RRT72038.1"/>
    <property type="molecule type" value="Genomic_DNA"/>
</dbReference>
<gene>
    <name evidence="1" type="ORF">B296_00034886</name>
</gene>
<proteinExistence type="predicted"/>
<accession>A0A427A7B1</accession>
<organism evidence="1 2">
    <name type="scientific">Ensete ventricosum</name>
    <name type="common">Abyssinian banana</name>
    <name type="synonym">Musa ensete</name>
    <dbReference type="NCBI Taxonomy" id="4639"/>
    <lineage>
        <taxon>Eukaryota</taxon>
        <taxon>Viridiplantae</taxon>
        <taxon>Streptophyta</taxon>
        <taxon>Embryophyta</taxon>
        <taxon>Tracheophyta</taxon>
        <taxon>Spermatophyta</taxon>
        <taxon>Magnoliopsida</taxon>
        <taxon>Liliopsida</taxon>
        <taxon>Zingiberales</taxon>
        <taxon>Musaceae</taxon>
        <taxon>Ensete</taxon>
    </lineage>
</organism>